<comment type="caution">
    <text evidence="1">The sequence shown here is derived from an EMBL/GenBank/DDBJ whole genome shotgun (WGS) entry which is preliminary data.</text>
</comment>
<gene>
    <name evidence="1" type="ORF">H8698_07425</name>
</gene>
<dbReference type="RefSeq" id="WP_249311953.1">
    <property type="nucleotide sequence ID" value="NZ_JACRSU010000002.1"/>
</dbReference>
<evidence type="ECO:0000313" key="2">
    <source>
        <dbReference type="Proteomes" id="UP000611762"/>
    </source>
</evidence>
<dbReference type="AlphaFoldDB" id="A0A926DKV5"/>
<proteinExistence type="predicted"/>
<keyword evidence="2" id="KW-1185">Reference proteome</keyword>
<dbReference type="Proteomes" id="UP000611762">
    <property type="component" value="Unassembled WGS sequence"/>
</dbReference>
<accession>A0A926DKV5</accession>
<name>A0A926DKV5_9FIRM</name>
<evidence type="ECO:0000313" key="1">
    <source>
        <dbReference type="EMBL" id="MBC8540805.1"/>
    </source>
</evidence>
<dbReference type="EMBL" id="JACRSU010000002">
    <property type="protein sequence ID" value="MBC8540805.1"/>
    <property type="molecule type" value="Genomic_DNA"/>
</dbReference>
<protein>
    <submittedName>
        <fullName evidence="1">Uncharacterized protein</fullName>
    </submittedName>
</protein>
<organism evidence="1 2">
    <name type="scientific">Congzhengia minquanensis</name>
    <dbReference type="NCBI Taxonomy" id="2763657"/>
    <lineage>
        <taxon>Bacteria</taxon>
        <taxon>Bacillati</taxon>
        <taxon>Bacillota</taxon>
        <taxon>Clostridia</taxon>
        <taxon>Eubacteriales</taxon>
        <taxon>Oscillospiraceae</taxon>
        <taxon>Congzhengia</taxon>
    </lineage>
</organism>
<sequence>MGKYYYSDYGIVTKKGFIELEDKSCCGGSGELVFLGEFNSISEAENDFNEFKEWQFENGIKVCEDEYDYNLHCLNVYNRDDYLGVIYPNTIGDMLKYRVALSNGEDPISGGWEDGCGNLCTLDGWNEL</sequence>
<reference evidence="1" key="1">
    <citation type="submission" date="2020-08" db="EMBL/GenBank/DDBJ databases">
        <title>Genome public.</title>
        <authorList>
            <person name="Liu C."/>
            <person name="Sun Q."/>
        </authorList>
    </citation>
    <scope>NUCLEOTIDE SEQUENCE</scope>
    <source>
        <strain evidence="1">H8</strain>
    </source>
</reference>